<accession>A0A329SXB5</accession>
<organism evidence="6 7">
    <name type="scientific">Phytophthora cactorum</name>
    <dbReference type="NCBI Taxonomy" id="29920"/>
    <lineage>
        <taxon>Eukaryota</taxon>
        <taxon>Sar</taxon>
        <taxon>Stramenopiles</taxon>
        <taxon>Oomycota</taxon>
        <taxon>Peronosporomycetes</taxon>
        <taxon>Peronosporales</taxon>
        <taxon>Peronosporaceae</taxon>
        <taxon>Phytophthora</taxon>
    </lineage>
</organism>
<evidence type="ECO:0000313" key="5">
    <source>
        <dbReference type="EMBL" id="KAG3213778.1"/>
    </source>
</evidence>
<evidence type="ECO:0000313" key="3">
    <source>
        <dbReference type="EMBL" id="KAG2915625.1"/>
    </source>
</evidence>
<dbReference type="EMBL" id="MJFZ01000051">
    <property type="protein sequence ID" value="RAW40202.1"/>
    <property type="molecule type" value="Genomic_DNA"/>
</dbReference>
<protein>
    <submittedName>
        <fullName evidence="6">Uncharacterized protein</fullName>
    </submittedName>
</protein>
<reference evidence="1" key="2">
    <citation type="submission" date="2018-10" db="EMBL/GenBank/DDBJ databases">
        <title>Effector identification in a new, highly contiguous assembly of the strawberry crown rot pathogen Phytophthora cactorum.</title>
        <authorList>
            <person name="Armitage A.D."/>
            <person name="Nellist C.F."/>
            <person name="Bates H."/>
            <person name="Vickerstaff R.J."/>
            <person name="Harrison R.J."/>
        </authorList>
    </citation>
    <scope>NUCLEOTIDE SEQUENCE</scope>
    <source>
        <strain evidence="1">15-7</strain>
        <strain evidence="2">4032</strain>
        <strain evidence="3">4040</strain>
        <strain evidence="4">P415</strain>
        <strain evidence="5">P421</strain>
    </source>
</reference>
<dbReference type="Proteomes" id="UP000760860">
    <property type="component" value="Unassembled WGS sequence"/>
</dbReference>
<proteinExistence type="predicted"/>
<sequence>MIQKALSYPELQTLTDSDLRVTYTCKLIKRSIVNSAEFEAYFQANKDSASVWSTLTGKNWMLAPEMEAATLNIANLALVEAQGQTFVSSYMVVFRRLAEKNLKSFKFQIVAI</sequence>
<dbReference type="Proteomes" id="UP000697107">
    <property type="component" value="Unassembled WGS sequence"/>
</dbReference>
<evidence type="ECO:0000313" key="1">
    <source>
        <dbReference type="EMBL" id="KAG2850370.1"/>
    </source>
</evidence>
<dbReference type="EMBL" id="RCMK01000698">
    <property type="protein sequence ID" value="KAG2915625.1"/>
    <property type="molecule type" value="Genomic_DNA"/>
</dbReference>
<dbReference type="VEuPathDB" id="FungiDB:PC110_g3588"/>
<dbReference type="EMBL" id="RCMG01000692">
    <property type="protein sequence ID" value="KAG2850370.1"/>
    <property type="molecule type" value="Genomic_DNA"/>
</dbReference>
<dbReference type="AlphaFoldDB" id="A0A329SXB5"/>
<evidence type="ECO:0000313" key="7">
    <source>
        <dbReference type="Proteomes" id="UP000251314"/>
    </source>
</evidence>
<dbReference type="OrthoDB" id="125120at2759"/>
<dbReference type="Proteomes" id="UP000251314">
    <property type="component" value="Unassembled WGS sequence"/>
</dbReference>
<dbReference type="EMBL" id="RCMI01000699">
    <property type="protein sequence ID" value="KAG2900358.1"/>
    <property type="molecule type" value="Genomic_DNA"/>
</dbReference>
<reference evidence="6 7" key="1">
    <citation type="submission" date="2018-01" db="EMBL/GenBank/DDBJ databases">
        <title>Draft genome of the strawberry crown rot pathogen Phytophthora cactorum.</title>
        <authorList>
            <person name="Armitage A.D."/>
            <person name="Lysoe E."/>
            <person name="Nellist C.F."/>
            <person name="Harrison R.J."/>
            <person name="Brurberg M.B."/>
        </authorList>
    </citation>
    <scope>NUCLEOTIDE SEQUENCE [LARGE SCALE GENOMIC DNA]</scope>
    <source>
        <strain evidence="6 7">10300</strain>
    </source>
</reference>
<gene>
    <name evidence="6" type="ORF">PC110_g3588</name>
    <name evidence="1" type="ORF">PC113_g16851</name>
    <name evidence="2" type="ORF">PC115_g16236</name>
    <name evidence="3" type="ORF">PC117_g17950</name>
    <name evidence="4" type="ORF">PC118_g3103</name>
    <name evidence="5" type="ORF">PC129_g15294</name>
</gene>
<comment type="caution">
    <text evidence="6">The sequence shown here is derived from an EMBL/GenBank/DDBJ whole genome shotgun (WGS) entry which is preliminary data.</text>
</comment>
<keyword evidence="7" id="KW-1185">Reference proteome</keyword>
<dbReference type="EMBL" id="RCML01000051">
    <property type="protein sequence ID" value="KAG2995125.1"/>
    <property type="molecule type" value="Genomic_DNA"/>
</dbReference>
<name>A0A329SXB5_9STRA</name>
<dbReference type="Proteomes" id="UP000736787">
    <property type="component" value="Unassembled WGS sequence"/>
</dbReference>
<evidence type="ECO:0000313" key="2">
    <source>
        <dbReference type="EMBL" id="KAG2900358.1"/>
    </source>
</evidence>
<dbReference type="EMBL" id="RCMV01000698">
    <property type="protein sequence ID" value="KAG3213778.1"/>
    <property type="molecule type" value="Genomic_DNA"/>
</dbReference>
<dbReference type="Proteomes" id="UP000735874">
    <property type="component" value="Unassembled WGS sequence"/>
</dbReference>
<evidence type="ECO:0000313" key="4">
    <source>
        <dbReference type="EMBL" id="KAG2995125.1"/>
    </source>
</evidence>
<dbReference type="Proteomes" id="UP000774804">
    <property type="component" value="Unassembled WGS sequence"/>
</dbReference>
<evidence type="ECO:0000313" key="6">
    <source>
        <dbReference type="EMBL" id="RAW40202.1"/>
    </source>
</evidence>